<proteinExistence type="predicted"/>
<dbReference type="PROSITE" id="PS50893">
    <property type="entry name" value="ABC_TRANSPORTER_2"/>
    <property type="match status" value="1"/>
</dbReference>
<feature type="transmembrane region" description="Helical" evidence="8">
    <location>
        <begin position="317"/>
        <end position="340"/>
    </location>
</feature>
<dbReference type="Pfam" id="PF00664">
    <property type="entry name" value="ABC_membrane"/>
    <property type="match status" value="1"/>
</dbReference>
<evidence type="ECO:0000256" key="6">
    <source>
        <dbReference type="ARBA" id="ARBA00023136"/>
    </source>
</evidence>
<dbReference type="Gene3D" id="1.20.1560.10">
    <property type="entry name" value="ABC transporter type 1, transmembrane domain"/>
    <property type="match status" value="1"/>
</dbReference>
<dbReference type="InterPro" id="IPR036640">
    <property type="entry name" value="ABC1_TM_sf"/>
</dbReference>
<dbReference type="Gene3D" id="3.40.50.300">
    <property type="entry name" value="P-loop containing nucleotide triphosphate hydrolases"/>
    <property type="match status" value="1"/>
</dbReference>
<evidence type="ECO:0000259" key="10">
    <source>
        <dbReference type="PROSITE" id="PS50929"/>
    </source>
</evidence>
<keyword evidence="6 8" id="KW-0472">Membrane</keyword>
<dbReference type="InterPro" id="IPR003593">
    <property type="entry name" value="AAA+_ATPase"/>
</dbReference>
<dbReference type="GO" id="GO:0016887">
    <property type="term" value="F:ATP hydrolysis activity"/>
    <property type="evidence" value="ECO:0007669"/>
    <property type="project" value="InterPro"/>
</dbReference>
<comment type="subcellular location">
    <subcellularLocation>
        <location evidence="1">Cell membrane</location>
        <topology evidence="1">Multi-pass membrane protein</topology>
    </subcellularLocation>
</comment>
<dbReference type="PANTHER" id="PTHR24221">
    <property type="entry name" value="ATP-BINDING CASSETTE SUB-FAMILY B"/>
    <property type="match status" value="1"/>
</dbReference>
<sequence>MPPPLRSSRRRYRDYRQKLNDRRKKRVEGSADAQVPGASAVGTGDPGHKKDRKRTRSFTKLLKEFWGLLRGHRKTLAVILAALGISTLLGLLPLYGTKVVFDSVLRNPPLPTGLPAWVPTPQGPIATLTFVAIAMVILAITSEGFSLISRWQATRMTKRVQVSVRKKVFDHAVRLPLHRVYELKSGGVASILREDAGGVGDLIFSLLYNPWRAIIQLIGSLVILAFVDWRLLLGSLALLPTVWLTHRTWIGRIRPLFRDIRSTRQTIDSHATEAFGGMRVVRSFSRQQSEAAQFTRNGHLMARQEVFAWWWMRGIDMAWSVIIPVASALLLYFGGMRVLADNQKLSAGLITQAQALTVGDLVMFLAYLTALLGPIAALAATATSLQNSLSGLDRVLDLLAEPLEMPSKPGAKVVDRDRATGRITFENVAFSYKGSETPVLQGINLDVRPGEMVALVGPSGAGKTTLCNLVARFYDPTGGSVKLDGVALTDITAESYRRLLGIVEQDTFLFDGTIADNIAYGRRNATQTEIEHAAKLANAHEFISKLADGYGSLIGERGVKLSGGQRQRLTIARAILADPRILILDEATSNLDTESERLIQGSLQSLMAGRTSFVIAHRLSTIAHADRILVLENGRIVEQGRHDELMQASGRYRAMVDLQTSPPPAPVVEPKPVKKEWSHAKME</sequence>
<dbReference type="InterPro" id="IPR027417">
    <property type="entry name" value="P-loop_NTPase"/>
</dbReference>
<feature type="transmembrane region" description="Helical" evidence="8">
    <location>
        <begin position="76"/>
        <end position="96"/>
    </location>
</feature>
<evidence type="ECO:0000256" key="7">
    <source>
        <dbReference type="SAM" id="MobiDB-lite"/>
    </source>
</evidence>
<evidence type="ECO:0000259" key="9">
    <source>
        <dbReference type="PROSITE" id="PS50893"/>
    </source>
</evidence>
<dbReference type="GO" id="GO:0005524">
    <property type="term" value="F:ATP binding"/>
    <property type="evidence" value="ECO:0007669"/>
    <property type="project" value="UniProtKB-KW"/>
</dbReference>
<evidence type="ECO:0000256" key="8">
    <source>
        <dbReference type="SAM" id="Phobius"/>
    </source>
</evidence>
<feature type="transmembrane region" description="Helical" evidence="8">
    <location>
        <begin position="213"/>
        <end position="232"/>
    </location>
</feature>
<evidence type="ECO:0000313" key="11">
    <source>
        <dbReference type="EMBL" id="QOV90705.1"/>
    </source>
</evidence>
<keyword evidence="5 8" id="KW-1133">Transmembrane helix</keyword>
<feature type="transmembrane region" description="Helical" evidence="8">
    <location>
        <begin position="125"/>
        <end position="148"/>
    </location>
</feature>
<keyword evidence="3" id="KW-0547">Nucleotide-binding</keyword>
<dbReference type="CDD" id="cd03251">
    <property type="entry name" value="ABCC_MsbA"/>
    <property type="match status" value="1"/>
</dbReference>
<dbReference type="InterPro" id="IPR011527">
    <property type="entry name" value="ABC1_TM_dom"/>
</dbReference>
<dbReference type="SUPFAM" id="SSF52540">
    <property type="entry name" value="P-loop containing nucleoside triphosphate hydrolases"/>
    <property type="match status" value="1"/>
</dbReference>
<dbReference type="InterPro" id="IPR039421">
    <property type="entry name" value="Type_1_exporter"/>
</dbReference>
<protein>
    <submittedName>
        <fullName evidence="11">ABC transporter ATP-binding protein</fullName>
    </submittedName>
</protein>
<feature type="region of interest" description="Disordered" evidence="7">
    <location>
        <begin position="659"/>
        <end position="683"/>
    </location>
</feature>
<dbReference type="Pfam" id="PF00005">
    <property type="entry name" value="ABC_tran"/>
    <property type="match status" value="1"/>
</dbReference>
<dbReference type="RefSeq" id="WP_206293805.1">
    <property type="nucleotide sequence ID" value="NZ_CP063458.1"/>
</dbReference>
<dbReference type="KEGG" id="hbs:IPV69_04925"/>
<dbReference type="FunFam" id="3.40.50.300:FF:000218">
    <property type="entry name" value="Multidrug ABC transporter ATP-binding protein"/>
    <property type="match status" value="1"/>
</dbReference>
<dbReference type="CDD" id="cd07346">
    <property type="entry name" value="ABC_6TM_exporters"/>
    <property type="match status" value="1"/>
</dbReference>
<evidence type="ECO:0000256" key="2">
    <source>
        <dbReference type="ARBA" id="ARBA00022692"/>
    </source>
</evidence>
<evidence type="ECO:0000313" key="12">
    <source>
        <dbReference type="Proteomes" id="UP000593765"/>
    </source>
</evidence>
<dbReference type="InterPro" id="IPR003439">
    <property type="entry name" value="ABC_transporter-like_ATP-bd"/>
</dbReference>
<dbReference type="PANTHER" id="PTHR24221:SF654">
    <property type="entry name" value="ATP-BINDING CASSETTE SUB-FAMILY B MEMBER 6"/>
    <property type="match status" value="1"/>
</dbReference>
<feature type="region of interest" description="Disordered" evidence="7">
    <location>
        <begin position="1"/>
        <end position="54"/>
    </location>
</feature>
<dbReference type="GO" id="GO:0005886">
    <property type="term" value="C:plasma membrane"/>
    <property type="evidence" value="ECO:0007669"/>
    <property type="project" value="UniProtKB-SubCell"/>
</dbReference>
<dbReference type="PROSITE" id="PS50929">
    <property type="entry name" value="ABC_TM1F"/>
    <property type="match status" value="1"/>
</dbReference>
<feature type="transmembrane region" description="Helical" evidence="8">
    <location>
        <begin position="361"/>
        <end position="380"/>
    </location>
</feature>
<evidence type="ECO:0000256" key="1">
    <source>
        <dbReference type="ARBA" id="ARBA00004651"/>
    </source>
</evidence>
<keyword evidence="4 11" id="KW-0067">ATP-binding</keyword>
<organism evidence="11 12">
    <name type="scientific">Humisphaera borealis</name>
    <dbReference type="NCBI Taxonomy" id="2807512"/>
    <lineage>
        <taxon>Bacteria</taxon>
        <taxon>Pseudomonadati</taxon>
        <taxon>Planctomycetota</taxon>
        <taxon>Phycisphaerae</taxon>
        <taxon>Tepidisphaerales</taxon>
        <taxon>Tepidisphaeraceae</taxon>
        <taxon>Humisphaera</taxon>
    </lineage>
</organism>
<dbReference type="Proteomes" id="UP000593765">
    <property type="component" value="Chromosome"/>
</dbReference>
<dbReference type="InterPro" id="IPR017871">
    <property type="entry name" value="ABC_transporter-like_CS"/>
</dbReference>
<dbReference type="GO" id="GO:0034040">
    <property type="term" value="F:ATPase-coupled lipid transmembrane transporter activity"/>
    <property type="evidence" value="ECO:0007669"/>
    <property type="project" value="TreeGrafter"/>
</dbReference>
<keyword evidence="2 8" id="KW-0812">Transmembrane</keyword>
<reference evidence="11 12" key="1">
    <citation type="submission" date="2020-10" db="EMBL/GenBank/DDBJ databases">
        <title>Wide distribution of Phycisphaera-like planctomycetes from WD2101 soil group in peatlands and genome analysis of the first cultivated representative.</title>
        <authorList>
            <person name="Dedysh S.N."/>
            <person name="Beletsky A.V."/>
            <person name="Ivanova A."/>
            <person name="Kulichevskaya I.S."/>
            <person name="Suzina N.E."/>
            <person name="Philippov D.A."/>
            <person name="Rakitin A.L."/>
            <person name="Mardanov A.V."/>
            <person name="Ravin N.V."/>
        </authorList>
    </citation>
    <scope>NUCLEOTIDE SEQUENCE [LARGE SCALE GENOMIC DNA]</scope>
    <source>
        <strain evidence="11 12">M1803</strain>
    </source>
</reference>
<dbReference type="EMBL" id="CP063458">
    <property type="protein sequence ID" value="QOV90705.1"/>
    <property type="molecule type" value="Genomic_DNA"/>
</dbReference>
<dbReference type="AlphaFoldDB" id="A0A7M2WZ07"/>
<evidence type="ECO:0000256" key="3">
    <source>
        <dbReference type="ARBA" id="ARBA00022741"/>
    </source>
</evidence>
<feature type="domain" description="ABC transporter" evidence="9">
    <location>
        <begin position="423"/>
        <end position="658"/>
    </location>
</feature>
<dbReference type="PROSITE" id="PS00211">
    <property type="entry name" value="ABC_TRANSPORTER_1"/>
    <property type="match status" value="1"/>
</dbReference>
<evidence type="ECO:0000256" key="5">
    <source>
        <dbReference type="ARBA" id="ARBA00022989"/>
    </source>
</evidence>
<feature type="compositionally biased region" description="Basic and acidic residues" evidence="7">
    <location>
        <begin position="671"/>
        <end position="683"/>
    </location>
</feature>
<name>A0A7M2WZ07_9BACT</name>
<evidence type="ECO:0000256" key="4">
    <source>
        <dbReference type="ARBA" id="ARBA00022840"/>
    </source>
</evidence>
<dbReference type="GO" id="GO:0140359">
    <property type="term" value="F:ABC-type transporter activity"/>
    <property type="evidence" value="ECO:0007669"/>
    <property type="project" value="InterPro"/>
</dbReference>
<keyword evidence="12" id="KW-1185">Reference proteome</keyword>
<dbReference type="SMART" id="SM00382">
    <property type="entry name" value="AAA"/>
    <property type="match status" value="1"/>
</dbReference>
<dbReference type="SUPFAM" id="SSF90123">
    <property type="entry name" value="ABC transporter transmembrane region"/>
    <property type="match status" value="1"/>
</dbReference>
<accession>A0A7M2WZ07</accession>
<feature type="domain" description="ABC transmembrane type-1" evidence="10">
    <location>
        <begin position="77"/>
        <end position="387"/>
    </location>
</feature>
<gene>
    <name evidence="11" type="ORF">IPV69_04925</name>
</gene>